<evidence type="ECO:0000313" key="1">
    <source>
        <dbReference type="EMBL" id="KAJ9081205.1"/>
    </source>
</evidence>
<protein>
    <submittedName>
        <fullName evidence="1">Structural maintenance of chromosomes protein 2</fullName>
    </submittedName>
</protein>
<organism evidence="1 2">
    <name type="scientific">Entomophthora muscae</name>
    <dbReference type="NCBI Taxonomy" id="34485"/>
    <lineage>
        <taxon>Eukaryota</taxon>
        <taxon>Fungi</taxon>
        <taxon>Fungi incertae sedis</taxon>
        <taxon>Zoopagomycota</taxon>
        <taxon>Entomophthoromycotina</taxon>
        <taxon>Entomophthoromycetes</taxon>
        <taxon>Entomophthorales</taxon>
        <taxon>Entomophthoraceae</taxon>
        <taxon>Entomophthora</taxon>
    </lineage>
</organism>
<sequence>MFIEEVIIDGFKSYAARTHILGWDPEFNAITGLNGSGKSNILDAICFALGLSELSRVRAGNLQDLVYKRGQAGISKASVTLVFNNSDPKKSPIGYEQYKQITVTRQILIGGRNKYIINGHNAQQQALANLFQSVQLNINNPHSSSCKGKSPRKKLEEINSILIEEITPKLDKLREEKKSYLEFQKIEYELEFTRKLVVAHQYVTNEKRLKDHGKEFETKKQSVSQLENDVERTATEIGIIENEIVKNLELKSQPEELAALEKKFKDKTLELVVLKTNHKLKMKSISEEEDKLAEERQAFEEQTSMLAEKKEKTKETQEAFFKAQQDHAREVAQFETDRELLQTLKTGISTKEGHASGYMQQIQAEKKKVATLESEIEQSTIQLEHLDCELKKLKQDQNQAAYGNHELLENKKAAEQKLKQLEQEQGKLNYDHEGELSLNNELSSQKARLRELREEQNRLSFQTNNLEFQYKDPYPNFDRRKVKGLVAELFSLGDTKYATALELCAAGKLYNVVVDNAETGSVLLSNKCLKTRVTLIPLDKISAYRLSGEKKSRAVSISPDNVNLALELISFESELTEAMHYVFGSTFICNDQNVAKEVSTDLRIARSVTLEGDVYDISGTVQGGFKSESSNVLLKVAQLHQIRSSIRECEERIQQIQQKLQSLHSASQMYAQLQKQMELESHKIQLILKQLDSSSHSQLLKKIQTIEQTIEQTNSSLTQASVSLEEALGRVKHLESEKVSFESDKGAKLKEMEASLKAAKSALDARTKKFREHKAQAQALQNELNDIESDIKFKASNIETIEKGLALLNQERSEIAAAIEQKEASLSIQQSELKEQQDLQKRANKELRELENLKQSKLSHQSAVRLKIQKLQHEIERYEKNFHDAEHIVRSIEQEHTWILEQKMNFDKKDSNFDFSKHDLKECAARLQVLEKQYESLRKKINLKVMTLIEGVEKKEANLKQMLSTVKKDKKTIEGTITQLDDYKKEALQKTWEKVSVDFGAIFAELLPGNSAKLVIPDGQELMGGLEVKVNLGGVWKQSLTELSGGQRSLIALSLILSLLQFKPAPMYILDEIDAALDLSHTQNIGQLLRTRFKGSQFIIVSLKDGMFNNANVLFKAKFRDGVSMVERIAARR</sequence>
<accession>A0ACC2U2I7</accession>
<gene>
    <name evidence="1" type="primary">SMC2_1</name>
    <name evidence="1" type="ORF">DSO57_1017219</name>
</gene>
<keyword evidence="2" id="KW-1185">Reference proteome</keyword>
<name>A0ACC2U2I7_9FUNG</name>
<evidence type="ECO:0000313" key="2">
    <source>
        <dbReference type="Proteomes" id="UP001165960"/>
    </source>
</evidence>
<comment type="caution">
    <text evidence="1">The sequence shown here is derived from an EMBL/GenBank/DDBJ whole genome shotgun (WGS) entry which is preliminary data.</text>
</comment>
<proteinExistence type="predicted"/>
<reference evidence="1" key="1">
    <citation type="submission" date="2022-04" db="EMBL/GenBank/DDBJ databases">
        <title>Genome of the entomopathogenic fungus Entomophthora muscae.</title>
        <authorList>
            <person name="Elya C."/>
            <person name="Lovett B.R."/>
            <person name="Lee E."/>
            <person name="Macias A.M."/>
            <person name="Hajek A.E."/>
            <person name="De Bivort B.L."/>
            <person name="Kasson M.T."/>
            <person name="De Fine Licht H.H."/>
            <person name="Stajich J.E."/>
        </authorList>
    </citation>
    <scope>NUCLEOTIDE SEQUENCE</scope>
    <source>
        <strain evidence="1">Berkeley</strain>
    </source>
</reference>
<dbReference type="EMBL" id="QTSX02001492">
    <property type="protein sequence ID" value="KAJ9081205.1"/>
    <property type="molecule type" value="Genomic_DNA"/>
</dbReference>
<dbReference type="Proteomes" id="UP001165960">
    <property type="component" value="Unassembled WGS sequence"/>
</dbReference>